<dbReference type="CDD" id="cd23659">
    <property type="entry name" value="USP_At3g01520-like"/>
    <property type="match status" value="1"/>
</dbReference>
<dbReference type="InterPro" id="IPR006016">
    <property type="entry name" value="UspA"/>
</dbReference>
<sequence length="156" mass="17282">MKILVAVNETKGSKNAVAKFVDMFSVCRAESIVLLYVEKFDASFVMDEMLGESEIKALMEAVQGTEYKEMLDKKAQTILNYYKKLLEDNGMTGVKTLAKMGHPAEEILAAVEAEGVDMIVIGSRGKRFEPLLMGSVSREVLQKAEIPVLVIKGEKF</sequence>
<evidence type="ECO:0000256" key="1">
    <source>
        <dbReference type="ARBA" id="ARBA00008791"/>
    </source>
</evidence>
<dbReference type="InterPro" id="IPR006015">
    <property type="entry name" value="Universal_stress_UspA"/>
</dbReference>
<gene>
    <name evidence="3" type="ORF">MNBD_NITROSPIRAE02-779</name>
</gene>
<organism evidence="3">
    <name type="scientific">hydrothermal vent metagenome</name>
    <dbReference type="NCBI Taxonomy" id="652676"/>
    <lineage>
        <taxon>unclassified sequences</taxon>
        <taxon>metagenomes</taxon>
        <taxon>ecological metagenomes</taxon>
    </lineage>
</organism>
<dbReference type="AlphaFoldDB" id="A0A3B1D2I0"/>
<evidence type="ECO:0000313" key="3">
    <source>
        <dbReference type="EMBL" id="VAX30218.1"/>
    </source>
</evidence>
<reference evidence="3" key="1">
    <citation type="submission" date="2018-06" db="EMBL/GenBank/DDBJ databases">
        <authorList>
            <person name="Zhirakovskaya E."/>
        </authorList>
    </citation>
    <scope>NUCLEOTIDE SEQUENCE</scope>
</reference>
<feature type="domain" description="UspA" evidence="2">
    <location>
        <begin position="2"/>
        <end position="152"/>
    </location>
</feature>
<protein>
    <recommendedName>
        <fullName evidence="2">UspA domain-containing protein</fullName>
    </recommendedName>
</protein>
<dbReference type="Pfam" id="PF00582">
    <property type="entry name" value="Usp"/>
    <property type="match status" value="1"/>
</dbReference>
<comment type="similarity">
    <text evidence="1">Belongs to the universal stress protein A family.</text>
</comment>
<proteinExistence type="inferred from homology"/>
<dbReference type="PANTHER" id="PTHR46268">
    <property type="entry name" value="STRESS RESPONSE PROTEIN NHAX"/>
    <property type="match status" value="1"/>
</dbReference>
<dbReference type="Gene3D" id="3.40.50.620">
    <property type="entry name" value="HUPs"/>
    <property type="match status" value="1"/>
</dbReference>
<dbReference type="SUPFAM" id="SSF52402">
    <property type="entry name" value="Adenine nucleotide alpha hydrolases-like"/>
    <property type="match status" value="1"/>
</dbReference>
<name>A0A3B1D2I0_9ZZZZ</name>
<dbReference type="PRINTS" id="PR01438">
    <property type="entry name" value="UNVRSLSTRESS"/>
</dbReference>
<evidence type="ECO:0000259" key="2">
    <source>
        <dbReference type="Pfam" id="PF00582"/>
    </source>
</evidence>
<dbReference type="PANTHER" id="PTHR46268:SF15">
    <property type="entry name" value="UNIVERSAL STRESS PROTEIN HP_0031"/>
    <property type="match status" value="1"/>
</dbReference>
<dbReference type="EMBL" id="UOGH01000155">
    <property type="protein sequence ID" value="VAX30218.1"/>
    <property type="molecule type" value="Genomic_DNA"/>
</dbReference>
<accession>A0A3B1D2I0</accession>
<dbReference type="InterPro" id="IPR014729">
    <property type="entry name" value="Rossmann-like_a/b/a_fold"/>
</dbReference>